<dbReference type="STRING" id="1244869.H261_13569"/>
<comment type="caution">
    <text evidence="9">The sequence shown here is derived from an EMBL/GenBank/DDBJ whole genome shotgun (WGS) entry which is preliminary data.</text>
</comment>
<dbReference type="EC" id="2.4.2.22" evidence="9"/>
<dbReference type="InterPro" id="IPR029057">
    <property type="entry name" value="PRTase-like"/>
</dbReference>
<dbReference type="EMBL" id="AONQ01000035">
    <property type="protein sequence ID" value="EME69408.1"/>
    <property type="molecule type" value="Genomic_DNA"/>
</dbReference>
<evidence type="ECO:0000313" key="9">
    <source>
        <dbReference type="EMBL" id="EME69408.1"/>
    </source>
</evidence>
<reference evidence="9 10" key="1">
    <citation type="journal article" date="2014" name="Genome Announc.">
        <title>Draft Genome Sequence of Magnetospirillum sp. Strain SO-1, a Freshwater Magnetotactic Bacterium Isolated from the Ol'khovka River, Russia.</title>
        <authorList>
            <person name="Grouzdev D.S."/>
            <person name="Dziuba M.V."/>
            <person name="Sukhacheva M.S."/>
            <person name="Mardanov A.V."/>
            <person name="Beletskiy A.V."/>
            <person name="Kuznetsov B.B."/>
            <person name="Skryabin K.G."/>
        </authorList>
    </citation>
    <scope>NUCLEOTIDE SEQUENCE [LARGE SCALE GENOMIC DNA]</scope>
    <source>
        <strain evidence="9 10">SO-1</strain>
    </source>
</reference>
<protein>
    <submittedName>
        <fullName evidence="9">Xanthine-guanine phosphoribosyltransferase</fullName>
        <ecNumber evidence="9">2.4.2.22</ecNumber>
    </submittedName>
</protein>
<evidence type="ECO:0000256" key="6">
    <source>
        <dbReference type="ARBA" id="ARBA00022842"/>
    </source>
</evidence>
<evidence type="ECO:0000259" key="8">
    <source>
        <dbReference type="Pfam" id="PF00156"/>
    </source>
</evidence>
<dbReference type="Proteomes" id="UP000011744">
    <property type="component" value="Unassembled WGS sequence"/>
</dbReference>
<dbReference type="GO" id="GO:0000310">
    <property type="term" value="F:xanthine phosphoribosyltransferase activity"/>
    <property type="evidence" value="ECO:0007669"/>
    <property type="project" value="UniProtKB-EC"/>
</dbReference>
<dbReference type="eggNOG" id="COG2236">
    <property type="taxonomic scope" value="Bacteria"/>
</dbReference>
<organism evidence="9 10">
    <name type="scientific">Paramagnetospirillum caucaseum</name>
    <dbReference type="NCBI Taxonomy" id="1244869"/>
    <lineage>
        <taxon>Bacteria</taxon>
        <taxon>Pseudomonadati</taxon>
        <taxon>Pseudomonadota</taxon>
        <taxon>Alphaproteobacteria</taxon>
        <taxon>Rhodospirillales</taxon>
        <taxon>Magnetospirillaceae</taxon>
        <taxon>Paramagnetospirillum</taxon>
    </lineage>
</organism>
<evidence type="ECO:0000313" key="10">
    <source>
        <dbReference type="Proteomes" id="UP000011744"/>
    </source>
</evidence>
<evidence type="ECO:0000256" key="1">
    <source>
        <dbReference type="ARBA" id="ARBA00022475"/>
    </source>
</evidence>
<dbReference type="Pfam" id="PF00156">
    <property type="entry name" value="Pribosyltran"/>
    <property type="match status" value="1"/>
</dbReference>
<keyword evidence="1" id="KW-1003">Cell membrane</keyword>
<dbReference type="CDD" id="cd06223">
    <property type="entry name" value="PRTases_typeI"/>
    <property type="match status" value="1"/>
</dbReference>
<keyword evidence="3 9" id="KW-0808">Transferase</keyword>
<keyword evidence="10" id="KW-1185">Reference proteome</keyword>
<gene>
    <name evidence="9" type="ORF">H261_13569</name>
</gene>
<keyword evidence="2 9" id="KW-0328">Glycosyltransferase</keyword>
<keyword evidence="6" id="KW-0460">Magnesium</keyword>
<dbReference type="AlphaFoldDB" id="M3A9E4"/>
<dbReference type="GO" id="GO:0006166">
    <property type="term" value="P:purine ribonucleoside salvage"/>
    <property type="evidence" value="ECO:0007669"/>
    <property type="project" value="UniProtKB-KW"/>
</dbReference>
<name>M3A9E4_9PROT</name>
<keyword evidence="5" id="KW-0660">Purine salvage</keyword>
<dbReference type="OrthoDB" id="9789690at2"/>
<dbReference type="RefSeq" id="WP_008618438.1">
    <property type="nucleotide sequence ID" value="NZ_AONQ01000035.1"/>
</dbReference>
<evidence type="ECO:0000256" key="5">
    <source>
        <dbReference type="ARBA" id="ARBA00022726"/>
    </source>
</evidence>
<keyword evidence="7" id="KW-0472">Membrane</keyword>
<evidence type="ECO:0000256" key="7">
    <source>
        <dbReference type="ARBA" id="ARBA00023136"/>
    </source>
</evidence>
<proteinExistence type="predicted"/>
<dbReference type="InterPro" id="IPR000836">
    <property type="entry name" value="PRTase_dom"/>
</dbReference>
<accession>M3A9E4</accession>
<evidence type="ECO:0000256" key="3">
    <source>
        <dbReference type="ARBA" id="ARBA00022679"/>
    </source>
</evidence>
<dbReference type="NCBIfam" id="NF006613">
    <property type="entry name" value="PRK09177.1"/>
    <property type="match status" value="1"/>
</dbReference>
<dbReference type="PANTHER" id="PTHR39563">
    <property type="entry name" value="XANTHINE PHOSPHORIBOSYLTRANSFERASE"/>
    <property type="match status" value="1"/>
</dbReference>
<evidence type="ECO:0000256" key="4">
    <source>
        <dbReference type="ARBA" id="ARBA00022723"/>
    </source>
</evidence>
<dbReference type="GO" id="GO:0046872">
    <property type="term" value="F:metal ion binding"/>
    <property type="evidence" value="ECO:0007669"/>
    <property type="project" value="UniProtKB-KW"/>
</dbReference>
<dbReference type="PANTHER" id="PTHR39563:SF1">
    <property type="entry name" value="XANTHINE-GUANINE PHOSPHORIBOSYLTRANSFERASE"/>
    <property type="match status" value="1"/>
</dbReference>
<dbReference type="InterPro" id="IPR023747">
    <property type="entry name" value="Xanthine_Guanine_PRibTrfase"/>
</dbReference>
<dbReference type="PATRIC" id="fig|1244869.3.peg.2735"/>
<sequence length="151" mass="16561">MDIDPAFSCTRSLSWEEIHAVSRQLARRLRDKGPFAGIIAIARGGLVPAAILALELDIRQVDTVCIAGYDESTRHDLEVLKRVQGDGGGWLVVDDLVDTGRTAQAVRDMLPGGHYATLYAKPSGKPMVDTCVADVEQETWLVFPWEAIEQV</sequence>
<evidence type="ECO:0000256" key="2">
    <source>
        <dbReference type="ARBA" id="ARBA00022676"/>
    </source>
</evidence>
<keyword evidence="4" id="KW-0479">Metal-binding</keyword>
<dbReference type="SUPFAM" id="SSF53271">
    <property type="entry name" value="PRTase-like"/>
    <property type="match status" value="1"/>
</dbReference>
<feature type="domain" description="Phosphoribosyltransferase" evidence="8">
    <location>
        <begin position="14"/>
        <end position="146"/>
    </location>
</feature>
<dbReference type="Gene3D" id="3.40.50.2020">
    <property type="match status" value="1"/>
</dbReference>